<name>A0A2W3Z5I8_9ENTE</name>
<evidence type="ECO:0000256" key="2">
    <source>
        <dbReference type="ARBA" id="ARBA00039575"/>
    </source>
</evidence>
<keyword evidence="3" id="KW-0472">Membrane</keyword>
<keyword evidence="5" id="KW-1185">Reference proteome</keyword>
<evidence type="ECO:0000256" key="1">
    <source>
        <dbReference type="ARBA" id="ARBA00005721"/>
    </source>
</evidence>
<keyword evidence="3" id="KW-0812">Transmembrane</keyword>
<evidence type="ECO:0000313" key="4">
    <source>
        <dbReference type="EMBL" id="PZL75221.1"/>
    </source>
</evidence>
<comment type="caution">
    <text evidence="4">The sequence shown here is derived from an EMBL/GenBank/DDBJ whole genome shotgun (WGS) entry which is preliminary data.</text>
</comment>
<dbReference type="Proteomes" id="UP000249828">
    <property type="component" value="Unassembled WGS sequence"/>
</dbReference>
<evidence type="ECO:0000256" key="3">
    <source>
        <dbReference type="SAM" id="Phobius"/>
    </source>
</evidence>
<dbReference type="AlphaFoldDB" id="A0A2W3Z5I8"/>
<feature type="transmembrane region" description="Helical" evidence="3">
    <location>
        <begin position="25"/>
        <end position="44"/>
    </location>
</feature>
<proteinExistence type="inferred from homology"/>
<reference evidence="4 5" key="1">
    <citation type="submission" date="2017-11" db="EMBL/GenBank/DDBJ databases">
        <title>Draft genome sequence of Enterococcus plantarum TRW2 strain isolated from lettuce.</title>
        <authorList>
            <person name="Kim E.B."/>
            <person name="Marco M.L."/>
            <person name="Williams T.R."/>
            <person name="You I.H."/>
        </authorList>
    </citation>
    <scope>NUCLEOTIDE SEQUENCE [LARGE SCALE GENOMIC DNA]</scope>
    <source>
        <strain evidence="4 5">TRW2</strain>
    </source>
</reference>
<gene>
    <name evidence="4" type="ORF">CI088_05665</name>
</gene>
<comment type="similarity">
    <text evidence="1">Belongs to the asp23 family.</text>
</comment>
<dbReference type="PANTHER" id="PTHR34297:SF3">
    <property type="entry name" value="ALKALINE SHOCK PROTEIN 23"/>
    <property type="match status" value="1"/>
</dbReference>
<dbReference type="PANTHER" id="PTHR34297">
    <property type="entry name" value="HYPOTHETICAL CYTOSOLIC PROTEIN-RELATED"/>
    <property type="match status" value="1"/>
</dbReference>
<dbReference type="InterPro" id="IPR005531">
    <property type="entry name" value="Asp23"/>
</dbReference>
<evidence type="ECO:0000313" key="5">
    <source>
        <dbReference type="Proteomes" id="UP000249828"/>
    </source>
</evidence>
<sequence>MAKTVESIICGLKAKSSFGVVVKKIISVVISGIGGILGLSCNLFTDFADRFRENEDGTKGIGIEVDTKQAAVDVSVIWNYNVNNSTVFDQIVEKVREAIAHMIGLYLVKFNMNANDVMTKEQYLEKYRGKDSDDNKGNI</sequence>
<protein>
    <recommendedName>
        <fullName evidence="2">Stress response regulator gls24 homolog</fullName>
    </recommendedName>
</protein>
<accession>A0A2W3Z5I8</accession>
<dbReference type="Pfam" id="PF03780">
    <property type="entry name" value="Asp23"/>
    <property type="match status" value="1"/>
</dbReference>
<organism evidence="4 5">
    <name type="scientific">Enterococcus plantarum</name>
    <dbReference type="NCBI Taxonomy" id="1077675"/>
    <lineage>
        <taxon>Bacteria</taxon>
        <taxon>Bacillati</taxon>
        <taxon>Bacillota</taxon>
        <taxon>Bacilli</taxon>
        <taxon>Lactobacillales</taxon>
        <taxon>Enterococcaceae</taxon>
        <taxon>Enterococcus</taxon>
    </lineage>
</organism>
<dbReference type="EMBL" id="PIEU01000046">
    <property type="protein sequence ID" value="PZL75221.1"/>
    <property type="molecule type" value="Genomic_DNA"/>
</dbReference>
<keyword evidence="3" id="KW-1133">Transmembrane helix</keyword>